<reference evidence="12" key="1">
    <citation type="journal article" date="2020" name="mSystems">
        <title>Genome- and Community-Level Interaction Insights into Carbon Utilization and Element Cycling Functions of Hydrothermarchaeota in Hydrothermal Sediment.</title>
        <authorList>
            <person name="Zhou Z."/>
            <person name="Liu Y."/>
            <person name="Xu W."/>
            <person name="Pan J."/>
            <person name="Luo Z.H."/>
            <person name="Li M."/>
        </authorList>
    </citation>
    <scope>NUCLEOTIDE SEQUENCE [LARGE SCALE GENOMIC DNA]</scope>
    <source>
        <strain evidence="12">SpSt-594</strain>
        <strain evidence="11">SpSt-655</strain>
    </source>
</reference>
<evidence type="ECO:0000256" key="4">
    <source>
        <dbReference type="ARBA" id="ARBA00022519"/>
    </source>
</evidence>
<proteinExistence type="inferred from homology"/>
<dbReference type="InterPro" id="IPR001851">
    <property type="entry name" value="ABC_transp_permease"/>
</dbReference>
<dbReference type="AlphaFoldDB" id="A0A7C4S1F7"/>
<name>A0A7C4S1F7_UNCW3</name>
<dbReference type="EMBL" id="DSZH01000109">
    <property type="protein sequence ID" value="HGU47402.1"/>
    <property type="molecule type" value="Genomic_DNA"/>
</dbReference>
<dbReference type="GO" id="GO:0015808">
    <property type="term" value="P:L-alanine transport"/>
    <property type="evidence" value="ECO:0007669"/>
    <property type="project" value="TreeGrafter"/>
</dbReference>
<dbReference type="CDD" id="cd06582">
    <property type="entry name" value="TM_PBP1_LivH_like"/>
    <property type="match status" value="1"/>
</dbReference>
<dbReference type="Gene3D" id="1.10.3470.10">
    <property type="entry name" value="ABC transporter involved in vitamin B12 uptake, BtuC"/>
    <property type="match status" value="1"/>
</dbReference>
<dbReference type="EMBL" id="DTBX01000143">
    <property type="protein sequence ID" value="HGQ55624.1"/>
    <property type="molecule type" value="Genomic_DNA"/>
</dbReference>
<evidence type="ECO:0000256" key="3">
    <source>
        <dbReference type="ARBA" id="ARBA00022475"/>
    </source>
</evidence>
<dbReference type="InterPro" id="IPR052157">
    <property type="entry name" value="BCAA_transport_permease"/>
</dbReference>
<keyword evidence="4" id="KW-0997">Cell inner membrane</keyword>
<dbReference type="GO" id="GO:1903806">
    <property type="term" value="P:L-isoleucine import across plasma membrane"/>
    <property type="evidence" value="ECO:0007669"/>
    <property type="project" value="TreeGrafter"/>
</dbReference>
<organism evidence="12">
    <name type="scientific">candidate division WOR-3 bacterium</name>
    <dbReference type="NCBI Taxonomy" id="2052148"/>
    <lineage>
        <taxon>Bacteria</taxon>
        <taxon>Bacteria division WOR-3</taxon>
    </lineage>
</organism>
<dbReference type="PANTHER" id="PTHR11795">
    <property type="entry name" value="BRANCHED-CHAIN AMINO ACID TRANSPORT SYSTEM PERMEASE PROTEIN LIVH"/>
    <property type="match status" value="1"/>
</dbReference>
<feature type="transmembrane region" description="Helical" evidence="10">
    <location>
        <begin position="258"/>
        <end position="281"/>
    </location>
</feature>
<comment type="similarity">
    <text evidence="9">Belongs to the binding-protein-dependent transport system permease family. LivHM subfamily.</text>
</comment>
<evidence type="ECO:0000256" key="10">
    <source>
        <dbReference type="SAM" id="Phobius"/>
    </source>
</evidence>
<sequence length="296" mass="32595">MNYFFQQLLNGFQLGSVYALISLGYTMIYGIIRLINFAHGDIFMLGAYFGFYAITRLKFNFLLAIIFSMVLCMIINVIIEKVAYAPLRKKNVPRINLLITAIGVSFFLENFTSLKIIFGPDYQPYPRPFKIITFDFLGLTISSIQIIVFLITLVLLLILDYLIKRTKIGLAMRAVSYDKETALLMGINVDNIISLTFALGAALAGAGGVLYGICYPQIHPYMGIMPGLKAFVAAVLGGIGIISGAVLGSYIIGMVEVFTAAFISSTFRDAIAFAILIIVLLTRPQGLFGKEEGIKL</sequence>
<feature type="transmembrane region" description="Helical" evidence="10">
    <location>
        <begin position="138"/>
        <end position="163"/>
    </location>
</feature>
<evidence type="ECO:0000313" key="11">
    <source>
        <dbReference type="EMBL" id="HGQ55624.1"/>
    </source>
</evidence>
<gene>
    <name evidence="12" type="ORF">ENT60_02425</name>
    <name evidence="11" type="ORF">ENU28_04085</name>
</gene>
<dbReference type="GO" id="GO:0015190">
    <property type="term" value="F:L-leucine transmembrane transporter activity"/>
    <property type="evidence" value="ECO:0007669"/>
    <property type="project" value="TreeGrafter"/>
</dbReference>
<keyword evidence="8 10" id="KW-0472">Membrane</keyword>
<keyword evidence="2" id="KW-0813">Transport</keyword>
<feature type="transmembrane region" description="Helical" evidence="10">
    <location>
        <begin position="230"/>
        <end position="252"/>
    </location>
</feature>
<comment type="caution">
    <text evidence="12">The sequence shown here is derived from an EMBL/GenBank/DDBJ whole genome shotgun (WGS) entry which is preliminary data.</text>
</comment>
<feature type="transmembrane region" description="Helical" evidence="10">
    <location>
        <begin position="12"/>
        <end position="32"/>
    </location>
</feature>
<evidence type="ECO:0000256" key="8">
    <source>
        <dbReference type="ARBA" id="ARBA00023136"/>
    </source>
</evidence>
<evidence type="ECO:0000256" key="2">
    <source>
        <dbReference type="ARBA" id="ARBA00022448"/>
    </source>
</evidence>
<dbReference type="PANTHER" id="PTHR11795:SF371">
    <property type="entry name" value="HIGH-AFFINITY BRANCHED-CHAIN AMINO ACID TRANSPORT SYSTEM PERMEASE PROTEIN LIVH"/>
    <property type="match status" value="1"/>
</dbReference>
<comment type="subcellular location">
    <subcellularLocation>
        <location evidence="1">Cell membrane</location>
        <topology evidence="1">Multi-pass membrane protein</topology>
    </subcellularLocation>
</comment>
<keyword evidence="6" id="KW-0029">Amino-acid transport</keyword>
<keyword evidence="5 10" id="KW-0812">Transmembrane</keyword>
<evidence type="ECO:0000256" key="6">
    <source>
        <dbReference type="ARBA" id="ARBA00022970"/>
    </source>
</evidence>
<evidence type="ECO:0000256" key="5">
    <source>
        <dbReference type="ARBA" id="ARBA00022692"/>
    </source>
</evidence>
<dbReference type="Pfam" id="PF02653">
    <property type="entry name" value="BPD_transp_2"/>
    <property type="match status" value="1"/>
</dbReference>
<evidence type="ECO:0000256" key="9">
    <source>
        <dbReference type="ARBA" id="ARBA00037998"/>
    </source>
</evidence>
<keyword evidence="3" id="KW-1003">Cell membrane</keyword>
<dbReference type="GO" id="GO:0005304">
    <property type="term" value="F:L-valine transmembrane transporter activity"/>
    <property type="evidence" value="ECO:0007669"/>
    <property type="project" value="TreeGrafter"/>
</dbReference>
<dbReference type="GO" id="GO:0015188">
    <property type="term" value="F:L-isoleucine transmembrane transporter activity"/>
    <property type="evidence" value="ECO:0007669"/>
    <property type="project" value="TreeGrafter"/>
</dbReference>
<evidence type="ECO:0000256" key="7">
    <source>
        <dbReference type="ARBA" id="ARBA00022989"/>
    </source>
</evidence>
<dbReference type="GO" id="GO:0042941">
    <property type="term" value="P:D-alanine transmembrane transport"/>
    <property type="evidence" value="ECO:0007669"/>
    <property type="project" value="TreeGrafter"/>
</dbReference>
<dbReference type="GO" id="GO:0005886">
    <property type="term" value="C:plasma membrane"/>
    <property type="evidence" value="ECO:0007669"/>
    <property type="project" value="UniProtKB-SubCell"/>
</dbReference>
<protein>
    <submittedName>
        <fullName evidence="12">Branched-chain amino acid ABC transporter permease</fullName>
    </submittedName>
</protein>
<keyword evidence="7 10" id="KW-1133">Transmembrane helix</keyword>
<accession>A0A7C4S1F7</accession>
<dbReference type="InterPro" id="IPR037294">
    <property type="entry name" value="ABC_BtuC-like"/>
</dbReference>
<evidence type="ECO:0000313" key="12">
    <source>
        <dbReference type="EMBL" id="HGU47402.1"/>
    </source>
</evidence>
<feature type="transmembrane region" description="Helical" evidence="10">
    <location>
        <begin position="61"/>
        <end position="83"/>
    </location>
</feature>
<dbReference type="GO" id="GO:0015192">
    <property type="term" value="F:L-phenylalanine transmembrane transporter activity"/>
    <property type="evidence" value="ECO:0007669"/>
    <property type="project" value="TreeGrafter"/>
</dbReference>
<evidence type="ECO:0000256" key="1">
    <source>
        <dbReference type="ARBA" id="ARBA00004651"/>
    </source>
</evidence>